<dbReference type="PANTHER" id="PTHR21071">
    <property type="entry name" value="UDP-N-ACETYLENOLPYRUVOYLGLUCOSAMINE REDUCTASE"/>
    <property type="match status" value="1"/>
</dbReference>
<gene>
    <name evidence="16" type="primary">murB</name>
    <name evidence="18" type="ORF">A3C67_02920</name>
</gene>
<feature type="active site" description="Proton donor" evidence="16">
    <location>
        <position position="238"/>
    </location>
</feature>
<dbReference type="InterPro" id="IPR003170">
    <property type="entry name" value="MurB"/>
</dbReference>
<evidence type="ECO:0000256" key="8">
    <source>
        <dbReference type="ARBA" id="ARBA00022827"/>
    </source>
</evidence>
<dbReference type="PANTHER" id="PTHR21071:SF4">
    <property type="entry name" value="UDP-N-ACETYLENOLPYRUVOYLGLUCOSAMINE REDUCTASE"/>
    <property type="match status" value="1"/>
</dbReference>
<evidence type="ECO:0000313" key="18">
    <source>
        <dbReference type="EMBL" id="OGI75715.1"/>
    </source>
</evidence>
<dbReference type="InterPro" id="IPR016167">
    <property type="entry name" value="FAD-bd_PCMH_sub1"/>
</dbReference>
<dbReference type="Gene3D" id="3.30.43.10">
    <property type="entry name" value="Uridine Diphospho-n-acetylenolpyruvylglucosamine Reductase, domain 2"/>
    <property type="match status" value="1"/>
</dbReference>
<dbReference type="EC" id="1.3.1.98" evidence="16"/>
<dbReference type="STRING" id="1801756.A3C67_02920"/>
<feature type="active site" evidence="16">
    <location>
        <position position="333"/>
    </location>
</feature>
<dbReference type="GO" id="GO:0051301">
    <property type="term" value="P:cell division"/>
    <property type="evidence" value="ECO:0007669"/>
    <property type="project" value="UniProtKB-KW"/>
</dbReference>
<proteinExistence type="inferred from homology"/>
<dbReference type="InterPro" id="IPR016169">
    <property type="entry name" value="FAD-bd_PCMH_sub2"/>
</dbReference>
<feature type="domain" description="FAD-binding PCMH-type" evidence="17">
    <location>
        <begin position="16"/>
        <end position="188"/>
    </location>
</feature>
<evidence type="ECO:0000256" key="1">
    <source>
        <dbReference type="ARBA" id="ARBA00001974"/>
    </source>
</evidence>
<dbReference type="PROSITE" id="PS51387">
    <property type="entry name" value="FAD_PCMH"/>
    <property type="match status" value="1"/>
</dbReference>
<keyword evidence="7 16" id="KW-0285">Flavoprotein</keyword>
<dbReference type="GO" id="GO:0008762">
    <property type="term" value="F:UDP-N-acetylmuramate dehydrogenase activity"/>
    <property type="evidence" value="ECO:0007669"/>
    <property type="project" value="UniProtKB-UniRule"/>
</dbReference>
<dbReference type="NCBIfam" id="NF000755">
    <property type="entry name" value="PRK00046.1"/>
    <property type="match status" value="1"/>
</dbReference>
<dbReference type="InterPro" id="IPR011601">
    <property type="entry name" value="MurB_C"/>
</dbReference>
<evidence type="ECO:0000256" key="12">
    <source>
        <dbReference type="ARBA" id="ARBA00023002"/>
    </source>
</evidence>
<dbReference type="SUPFAM" id="SSF56194">
    <property type="entry name" value="Uridine diphospho-N-Acetylenolpyruvylglucosamine reductase, MurB, C-terminal domain"/>
    <property type="match status" value="1"/>
</dbReference>
<evidence type="ECO:0000259" key="17">
    <source>
        <dbReference type="PROSITE" id="PS51387"/>
    </source>
</evidence>
<comment type="similarity">
    <text evidence="16">Belongs to the MurB family.</text>
</comment>
<evidence type="ECO:0000256" key="9">
    <source>
        <dbReference type="ARBA" id="ARBA00022857"/>
    </source>
</evidence>
<dbReference type="Pfam" id="PF02873">
    <property type="entry name" value="MurB_C"/>
    <property type="match status" value="1"/>
</dbReference>
<keyword evidence="11 16" id="KW-0573">Peptidoglycan synthesis</keyword>
<dbReference type="GO" id="GO:0005829">
    <property type="term" value="C:cytosol"/>
    <property type="evidence" value="ECO:0007669"/>
    <property type="project" value="TreeGrafter"/>
</dbReference>
<dbReference type="Pfam" id="PF01565">
    <property type="entry name" value="FAD_binding_4"/>
    <property type="match status" value="1"/>
</dbReference>
<evidence type="ECO:0000256" key="5">
    <source>
        <dbReference type="ARBA" id="ARBA00022490"/>
    </source>
</evidence>
<dbReference type="InterPro" id="IPR036318">
    <property type="entry name" value="FAD-bd_PCMH-like_sf"/>
</dbReference>
<evidence type="ECO:0000256" key="13">
    <source>
        <dbReference type="ARBA" id="ARBA00023306"/>
    </source>
</evidence>
<dbReference type="SUPFAM" id="SSF56176">
    <property type="entry name" value="FAD-binding/transporter-associated domain-like"/>
    <property type="match status" value="1"/>
</dbReference>
<comment type="catalytic activity">
    <reaction evidence="15 16">
        <text>UDP-N-acetyl-alpha-D-muramate + NADP(+) = UDP-N-acetyl-3-O-(1-carboxyvinyl)-alpha-D-glucosamine + NADPH + H(+)</text>
        <dbReference type="Rhea" id="RHEA:12248"/>
        <dbReference type="ChEBI" id="CHEBI:15378"/>
        <dbReference type="ChEBI" id="CHEBI:57783"/>
        <dbReference type="ChEBI" id="CHEBI:58349"/>
        <dbReference type="ChEBI" id="CHEBI:68483"/>
        <dbReference type="ChEBI" id="CHEBI:70757"/>
        <dbReference type="EC" id="1.3.1.98"/>
    </reaction>
</comment>
<name>A0A1F6W1Z3_9BACT</name>
<evidence type="ECO:0000256" key="11">
    <source>
        <dbReference type="ARBA" id="ARBA00022984"/>
    </source>
</evidence>
<dbReference type="InterPro" id="IPR006094">
    <property type="entry name" value="Oxid_FAD_bind_N"/>
</dbReference>
<protein>
    <recommendedName>
        <fullName evidence="16">UDP-N-acetylenolpyruvoylglucosamine reductase</fullName>
        <ecNumber evidence="16">1.3.1.98</ecNumber>
    </recommendedName>
    <alternativeName>
        <fullName evidence="16">UDP-N-acetylmuramate dehydrogenase</fullName>
    </alternativeName>
</protein>
<comment type="cofactor">
    <cofactor evidence="1 16">
        <name>FAD</name>
        <dbReference type="ChEBI" id="CHEBI:57692"/>
    </cofactor>
</comment>
<keyword evidence="8 16" id="KW-0274">FAD</keyword>
<dbReference type="UniPathway" id="UPA00219"/>
<dbReference type="NCBIfam" id="TIGR00179">
    <property type="entry name" value="murB"/>
    <property type="match status" value="1"/>
</dbReference>
<keyword evidence="6 16" id="KW-0132">Cell division</keyword>
<reference evidence="18 19" key="1">
    <citation type="journal article" date="2016" name="Nat. Commun.">
        <title>Thousands of microbial genomes shed light on interconnected biogeochemical processes in an aquifer system.</title>
        <authorList>
            <person name="Anantharaman K."/>
            <person name="Brown C.T."/>
            <person name="Hug L.A."/>
            <person name="Sharon I."/>
            <person name="Castelle C.J."/>
            <person name="Probst A.J."/>
            <person name="Thomas B.C."/>
            <person name="Singh A."/>
            <person name="Wilkins M.J."/>
            <person name="Karaoz U."/>
            <person name="Brodie E.L."/>
            <person name="Williams K.H."/>
            <person name="Hubbard S.S."/>
            <person name="Banfield J.F."/>
        </authorList>
    </citation>
    <scope>NUCLEOTIDE SEQUENCE [LARGE SCALE GENOMIC DNA]</scope>
</reference>
<dbReference type="HAMAP" id="MF_00037">
    <property type="entry name" value="MurB"/>
    <property type="match status" value="1"/>
</dbReference>
<dbReference type="Proteomes" id="UP000179275">
    <property type="component" value="Unassembled WGS sequence"/>
</dbReference>
<evidence type="ECO:0000313" key="19">
    <source>
        <dbReference type="Proteomes" id="UP000179275"/>
    </source>
</evidence>
<comment type="subcellular location">
    <subcellularLocation>
        <location evidence="3 16">Cytoplasm</location>
    </subcellularLocation>
</comment>
<dbReference type="InterPro" id="IPR036635">
    <property type="entry name" value="MurB_C_sf"/>
</dbReference>
<keyword evidence="5 16" id="KW-0963">Cytoplasm</keyword>
<evidence type="ECO:0000256" key="2">
    <source>
        <dbReference type="ARBA" id="ARBA00003921"/>
    </source>
</evidence>
<comment type="caution">
    <text evidence="18">The sequence shown here is derived from an EMBL/GenBank/DDBJ whole genome shotgun (WGS) entry which is preliminary data.</text>
</comment>
<keyword evidence="12 16" id="KW-0560">Oxidoreductase</keyword>
<dbReference type="AlphaFoldDB" id="A0A1F6W1Z3"/>
<comment type="pathway">
    <text evidence="4 16">Cell wall biogenesis; peptidoglycan biosynthesis.</text>
</comment>
<dbReference type="GO" id="GO:0008360">
    <property type="term" value="P:regulation of cell shape"/>
    <property type="evidence" value="ECO:0007669"/>
    <property type="project" value="UniProtKB-KW"/>
</dbReference>
<evidence type="ECO:0000256" key="10">
    <source>
        <dbReference type="ARBA" id="ARBA00022960"/>
    </source>
</evidence>
<evidence type="ECO:0000256" key="7">
    <source>
        <dbReference type="ARBA" id="ARBA00022630"/>
    </source>
</evidence>
<evidence type="ECO:0000256" key="15">
    <source>
        <dbReference type="ARBA" id="ARBA00048914"/>
    </source>
</evidence>
<organism evidence="18 19">
    <name type="scientific">Candidatus Nomurabacteria bacterium RIFCSPHIGHO2_02_FULL_42_19</name>
    <dbReference type="NCBI Taxonomy" id="1801756"/>
    <lineage>
        <taxon>Bacteria</taxon>
        <taxon>Candidatus Nomuraibacteriota</taxon>
    </lineage>
</organism>
<dbReference type="GO" id="GO:0071555">
    <property type="term" value="P:cell wall organization"/>
    <property type="evidence" value="ECO:0007669"/>
    <property type="project" value="UniProtKB-KW"/>
</dbReference>
<dbReference type="GO" id="GO:0009252">
    <property type="term" value="P:peptidoglycan biosynthetic process"/>
    <property type="evidence" value="ECO:0007669"/>
    <property type="project" value="UniProtKB-UniRule"/>
</dbReference>
<dbReference type="GO" id="GO:0071949">
    <property type="term" value="F:FAD binding"/>
    <property type="evidence" value="ECO:0007669"/>
    <property type="project" value="InterPro"/>
</dbReference>
<sequence length="337" mass="38299">MEIHKNYDLTKLNTFGINVRAKFFTEIKSELELQELFKLPEFQNNEKLFLGGGSNVLFTKNFDGIVILNKLKGIEILKEDSQNMVIRSTSGEIWHDLVFFAVERNLWGLENLSFIPGTVGGALVENLGAYGAELCEVLENVEALDVKNGTKKTFRKEECGFSYHDSIFKKEWRGKYFILAVTLKLSKIEKKNIKYRAFTEYSEISKLPLNSSKDISNAVTFIRKLKLPDPAVIGNAGSFFKNVFLEKEKLEELLKIYPNMPHYKEDEVMKVPAGWLVEQTGWKGKRIGNTGVHEKHALVLVNHGEATGEEIKNLAKEITDSVFSKFGLKLTPEVNLI</sequence>
<keyword evidence="9 16" id="KW-0521">NADP</keyword>
<evidence type="ECO:0000256" key="6">
    <source>
        <dbReference type="ARBA" id="ARBA00022618"/>
    </source>
</evidence>
<dbReference type="Gene3D" id="3.30.465.10">
    <property type="match status" value="1"/>
</dbReference>
<evidence type="ECO:0000256" key="3">
    <source>
        <dbReference type="ARBA" id="ARBA00004496"/>
    </source>
</evidence>
<keyword evidence="14 16" id="KW-0961">Cell wall biogenesis/degradation</keyword>
<keyword evidence="13 16" id="KW-0131">Cell cycle</keyword>
<dbReference type="InterPro" id="IPR016166">
    <property type="entry name" value="FAD-bd_PCMH"/>
</dbReference>
<dbReference type="EMBL" id="MFUG01000016">
    <property type="protein sequence ID" value="OGI75715.1"/>
    <property type="molecule type" value="Genomic_DNA"/>
</dbReference>
<keyword evidence="10 16" id="KW-0133">Cell shape</keyword>
<accession>A0A1F6W1Z3</accession>
<evidence type="ECO:0000256" key="16">
    <source>
        <dbReference type="HAMAP-Rule" id="MF_00037"/>
    </source>
</evidence>
<dbReference type="Gene3D" id="3.90.78.10">
    <property type="entry name" value="UDP-N-acetylenolpyruvoylglucosamine reductase, C-terminal domain"/>
    <property type="match status" value="1"/>
</dbReference>
<comment type="function">
    <text evidence="2 16">Cell wall formation.</text>
</comment>
<comment type="caution">
    <text evidence="16">Lacks conserved residue(s) required for the propagation of feature annotation.</text>
</comment>
<evidence type="ECO:0000256" key="14">
    <source>
        <dbReference type="ARBA" id="ARBA00023316"/>
    </source>
</evidence>
<evidence type="ECO:0000256" key="4">
    <source>
        <dbReference type="ARBA" id="ARBA00004752"/>
    </source>
</evidence>